<dbReference type="Pfam" id="PF13361">
    <property type="entry name" value="UvrD_C"/>
    <property type="match status" value="1"/>
</dbReference>
<dbReference type="InterPro" id="IPR027417">
    <property type="entry name" value="P-loop_NTPase"/>
</dbReference>
<dbReference type="GO" id="GO:0005524">
    <property type="term" value="F:ATP binding"/>
    <property type="evidence" value="ECO:0007669"/>
    <property type="project" value="UniProtKB-UniRule"/>
</dbReference>
<evidence type="ECO:0000256" key="5">
    <source>
        <dbReference type="ARBA" id="ARBA00022840"/>
    </source>
</evidence>
<dbReference type="GO" id="GO:0016787">
    <property type="term" value="F:hydrolase activity"/>
    <property type="evidence" value="ECO:0007669"/>
    <property type="project" value="UniProtKB-UniRule"/>
</dbReference>
<dbReference type="EMBL" id="JACHBC010000015">
    <property type="protein sequence ID" value="MBB5563901.1"/>
    <property type="molecule type" value="Genomic_DNA"/>
</dbReference>
<dbReference type="PROSITE" id="PS51198">
    <property type="entry name" value="UVRD_HELICASE_ATP_BIND"/>
    <property type="match status" value="1"/>
</dbReference>
<comment type="caution">
    <text evidence="12">The sequence shown here is derived from an EMBL/GenBank/DDBJ whole genome shotgun (WGS) entry which is preliminary data.</text>
</comment>
<sequence length="576" mass="63041">MNENSYSPTPEQLAVIKCPGSAFVVACPGAGKTRTLVERARHVLRDGNSPRAIAFLSFTNAAVEELEARLKALNVLPHPIFPSFIGTFDRFLWQFFIVPFGIIGTDAKPTLVPDKGQWEVVPFEKAQSLPFEIFDRSTGAVDEDLAKDDGFDVDTRNITAWETRALRMQKNALGKGLIDFDDVRTIVAARLENSEFRKTLGAVLAARFGEVIVDESQDCNPTDLSIIEWLRESGIAVKVICDPNQSIYRFRGGVTDELLKFCAKFPGDQQLSMSGNFRSSPSICRAIVALRPSKVALPPDEALGPFKNEQALVHLISYSGLKVPSTIGSTFNALIERLGITHSRSPVIAATRASAGNAIGLPSPTDSQDATLLLAEAIMKYQFAFAVGNRREGLTNLHRTVLFVQQHISSIGAYHTHMSEAGLDDGRWRPQIISIANDLAFLESDTADSWLDRARTVLAPGLKGERSISQRLRKNKGLAIALSQPPLQAPPAQTIHSVKGMEFPAVCVVLTVRSAGGILDHLEGKPADRWEEDARKLYVAASRAQRFLALAVPKSRIARLRAHLSQAGCRTDLTEL</sequence>
<dbReference type="GO" id="GO:0000725">
    <property type="term" value="P:recombinational repair"/>
    <property type="evidence" value="ECO:0007669"/>
    <property type="project" value="TreeGrafter"/>
</dbReference>
<keyword evidence="6" id="KW-0413">Isomerase</keyword>
<keyword evidence="3 10" id="KW-0378">Hydrolase</keyword>
<comment type="similarity">
    <text evidence="1">Belongs to the helicase family. UvrD subfamily.</text>
</comment>
<dbReference type="AlphaFoldDB" id="A0A7W8XJC6"/>
<name>A0A7W8XJC6_9HYPH</name>
<dbReference type="Gene3D" id="1.10.10.160">
    <property type="match status" value="1"/>
</dbReference>
<gene>
    <name evidence="12" type="ORF">GGI59_005603</name>
</gene>
<comment type="catalytic activity">
    <reaction evidence="7">
        <text>Couples ATP hydrolysis with the unwinding of duplex DNA by translocating in the 3'-5' direction.</text>
        <dbReference type="EC" id="5.6.2.4"/>
    </reaction>
</comment>
<evidence type="ECO:0000256" key="7">
    <source>
        <dbReference type="ARBA" id="ARBA00034617"/>
    </source>
</evidence>
<dbReference type="InterPro" id="IPR000212">
    <property type="entry name" value="DNA_helicase_UvrD/REP"/>
</dbReference>
<dbReference type="RefSeq" id="WP_183919313.1">
    <property type="nucleotide sequence ID" value="NZ_JACHBB010000014.1"/>
</dbReference>
<dbReference type="Proteomes" id="UP000528824">
    <property type="component" value="Unassembled WGS sequence"/>
</dbReference>
<evidence type="ECO:0000256" key="6">
    <source>
        <dbReference type="ARBA" id="ARBA00023235"/>
    </source>
</evidence>
<keyword evidence="13" id="KW-1185">Reference proteome</keyword>
<proteinExistence type="inferred from homology"/>
<keyword evidence="4 10" id="KW-0347">Helicase</keyword>
<dbReference type="Pfam" id="PF00580">
    <property type="entry name" value="UvrD-helicase"/>
    <property type="match status" value="2"/>
</dbReference>
<feature type="domain" description="UvrD-like helicase ATP-binding" evidence="11">
    <location>
        <begin position="5"/>
        <end position="280"/>
    </location>
</feature>
<dbReference type="InterPro" id="IPR014016">
    <property type="entry name" value="UvrD-like_ATP-bd"/>
</dbReference>
<dbReference type="SUPFAM" id="SSF52540">
    <property type="entry name" value="P-loop containing nucleoside triphosphate hydrolases"/>
    <property type="match status" value="1"/>
</dbReference>
<evidence type="ECO:0000256" key="4">
    <source>
        <dbReference type="ARBA" id="ARBA00022806"/>
    </source>
</evidence>
<evidence type="ECO:0000259" key="11">
    <source>
        <dbReference type="PROSITE" id="PS51198"/>
    </source>
</evidence>
<protein>
    <recommendedName>
        <fullName evidence="8">DNA 3'-5' helicase</fullName>
        <ecNumber evidence="8">5.6.2.4</ecNumber>
    </recommendedName>
</protein>
<keyword evidence="2 10" id="KW-0547">Nucleotide-binding</keyword>
<evidence type="ECO:0000256" key="3">
    <source>
        <dbReference type="ARBA" id="ARBA00022801"/>
    </source>
</evidence>
<dbReference type="Gene3D" id="3.40.50.300">
    <property type="entry name" value="P-loop containing nucleotide triphosphate hydrolases"/>
    <property type="match status" value="2"/>
</dbReference>
<evidence type="ECO:0000256" key="8">
    <source>
        <dbReference type="ARBA" id="ARBA00034808"/>
    </source>
</evidence>
<reference evidence="12 13" key="1">
    <citation type="submission" date="2020-08" db="EMBL/GenBank/DDBJ databases">
        <title>Genomic Encyclopedia of Type Strains, Phase IV (KMG-V): Genome sequencing to study the core and pangenomes of soil and plant-associated prokaryotes.</title>
        <authorList>
            <person name="Whitman W."/>
        </authorList>
    </citation>
    <scope>NUCLEOTIDE SEQUENCE [LARGE SCALE GENOMIC DNA]</scope>
    <source>
        <strain evidence="12 13">SEMIA 4034</strain>
    </source>
</reference>
<evidence type="ECO:0000256" key="10">
    <source>
        <dbReference type="PROSITE-ProRule" id="PRU00560"/>
    </source>
</evidence>
<comment type="catalytic activity">
    <reaction evidence="9">
        <text>ATP + H2O = ADP + phosphate + H(+)</text>
        <dbReference type="Rhea" id="RHEA:13065"/>
        <dbReference type="ChEBI" id="CHEBI:15377"/>
        <dbReference type="ChEBI" id="CHEBI:15378"/>
        <dbReference type="ChEBI" id="CHEBI:30616"/>
        <dbReference type="ChEBI" id="CHEBI:43474"/>
        <dbReference type="ChEBI" id="CHEBI:456216"/>
        <dbReference type="EC" id="5.6.2.4"/>
    </reaction>
</comment>
<dbReference type="InterPro" id="IPR014017">
    <property type="entry name" value="DNA_helicase_UvrD-like_C"/>
</dbReference>
<accession>A0A7W8XJC6</accession>
<organism evidence="12 13">
    <name type="scientific">Rhizobium lentis</name>
    <dbReference type="NCBI Taxonomy" id="1138194"/>
    <lineage>
        <taxon>Bacteria</taxon>
        <taxon>Pseudomonadati</taxon>
        <taxon>Pseudomonadota</taxon>
        <taxon>Alphaproteobacteria</taxon>
        <taxon>Hyphomicrobiales</taxon>
        <taxon>Rhizobiaceae</taxon>
        <taxon>Rhizobium/Agrobacterium group</taxon>
        <taxon>Rhizobium</taxon>
    </lineage>
</organism>
<dbReference type="PANTHER" id="PTHR11070:SF3">
    <property type="entry name" value="DNA 3'-5' HELICASE"/>
    <property type="match status" value="1"/>
</dbReference>
<dbReference type="GO" id="GO:0003677">
    <property type="term" value="F:DNA binding"/>
    <property type="evidence" value="ECO:0007669"/>
    <property type="project" value="UniProtKB-KW"/>
</dbReference>
<dbReference type="InterPro" id="IPR013986">
    <property type="entry name" value="DExx_box_DNA_helicase_dom_sf"/>
</dbReference>
<evidence type="ECO:0000313" key="13">
    <source>
        <dbReference type="Proteomes" id="UP000528824"/>
    </source>
</evidence>
<evidence type="ECO:0000256" key="1">
    <source>
        <dbReference type="ARBA" id="ARBA00009922"/>
    </source>
</evidence>
<keyword evidence="5 10" id="KW-0067">ATP-binding</keyword>
<dbReference type="EC" id="5.6.2.4" evidence="8"/>
<evidence type="ECO:0000256" key="9">
    <source>
        <dbReference type="ARBA" id="ARBA00048988"/>
    </source>
</evidence>
<evidence type="ECO:0000256" key="2">
    <source>
        <dbReference type="ARBA" id="ARBA00022741"/>
    </source>
</evidence>
<dbReference type="PANTHER" id="PTHR11070">
    <property type="entry name" value="UVRD / RECB / PCRA DNA HELICASE FAMILY MEMBER"/>
    <property type="match status" value="1"/>
</dbReference>
<feature type="binding site" evidence="10">
    <location>
        <begin position="26"/>
        <end position="33"/>
    </location>
    <ligand>
        <name>ATP</name>
        <dbReference type="ChEBI" id="CHEBI:30616"/>
    </ligand>
</feature>
<dbReference type="GO" id="GO:0043138">
    <property type="term" value="F:3'-5' DNA helicase activity"/>
    <property type="evidence" value="ECO:0007669"/>
    <property type="project" value="UniProtKB-EC"/>
</dbReference>
<evidence type="ECO:0000313" key="12">
    <source>
        <dbReference type="EMBL" id="MBB5563901.1"/>
    </source>
</evidence>